<dbReference type="Proteomes" id="UP000604046">
    <property type="component" value="Unassembled WGS sequence"/>
</dbReference>
<accession>A0A812NTG2</accession>
<dbReference type="EMBL" id="CAJNDS010002081">
    <property type="protein sequence ID" value="CAE7313633.1"/>
    <property type="molecule type" value="Genomic_DNA"/>
</dbReference>
<dbReference type="OrthoDB" id="421829at2759"/>
<feature type="compositionally biased region" description="Acidic residues" evidence="1">
    <location>
        <begin position="12"/>
        <end position="35"/>
    </location>
</feature>
<evidence type="ECO:0000313" key="2">
    <source>
        <dbReference type="EMBL" id="CAE7313633.1"/>
    </source>
</evidence>
<gene>
    <name evidence="2" type="ORF">SNAT2548_LOCUS16462</name>
</gene>
<sequence length="346" mass="37355">MAGTYSRLQDESQNEEEEEAEEEEEDVEDESEEEVSLQVDEDGRVCSGQGPLTQSMTFEPGARVRDAFVADAALAALRRCAEVAFQARPSKGRYSSGKTFWAAWGQEPRCELEALALGILHCHCPNPAASAGVEWWTLCLEGDSDVGWHWDRDYVLEDSGVNIHPMLGTVTYLSGKQPQLSTLVLDVLSPTSRDEAPVALPAANAQALCTAVPPRAGRHLVFDGRFLHGAPRFAGVEAQGPRRVTFLANIWVGHKPGNADPLPKELQRWMEESPQLRTAGAVLSASPKCVQPKEVAAGDTLASFPLEGGTLSLAPPQDPQGGGGDVLSYLAPVSWMARPGTTEERL</sequence>
<reference evidence="2" key="1">
    <citation type="submission" date="2021-02" db="EMBL/GenBank/DDBJ databases">
        <authorList>
            <person name="Dougan E. K."/>
            <person name="Rhodes N."/>
            <person name="Thang M."/>
            <person name="Chan C."/>
        </authorList>
    </citation>
    <scope>NUCLEOTIDE SEQUENCE</scope>
</reference>
<comment type="caution">
    <text evidence="2">The sequence shown here is derived from an EMBL/GenBank/DDBJ whole genome shotgun (WGS) entry which is preliminary data.</text>
</comment>
<proteinExistence type="predicted"/>
<name>A0A812NTG2_9DINO</name>
<keyword evidence="3" id="KW-1185">Reference proteome</keyword>
<evidence type="ECO:0000256" key="1">
    <source>
        <dbReference type="SAM" id="MobiDB-lite"/>
    </source>
</evidence>
<evidence type="ECO:0000313" key="3">
    <source>
        <dbReference type="Proteomes" id="UP000604046"/>
    </source>
</evidence>
<feature type="region of interest" description="Disordered" evidence="1">
    <location>
        <begin position="1"/>
        <end position="53"/>
    </location>
</feature>
<protein>
    <submittedName>
        <fullName evidence="2">Uncharacterized protein</fullName>
    </submittedName>
</protein>
<dbReference type="AlphaFoldDB" id="A0A812NTG2"/>
<organism evidence="2 3">
    <name type="scientific">Symbiodinium natans</name>
    <dbReference type="NCBI Taxonomy" id="878477"/>
    <lineage>
        <taxon>Eukaryota</taxon>
        <taxon>Sar</taxon>
        <taxon>Alveolata</taxon>
        <taxon>Dinophyceae</taxon>
        <taxon>Suessiales</taxon>
        <taxon>Symbiodiniaceae</taxon>
        <taxon>Symbiodinium</taxon>
    </lineage>
</organism>